<feature type="domain" description="NERD" evidence="1">
    <location>
        <begin position="45"/>
        <end position="163"/>
    </location>
</feature>
<proteinExistence type="predicted"/>
<dbReference type="InterPro" id="IPR011528">
    <property type="entry name" value="NERD"/>
</dbReference>
<name>A0A9D4UKC2_ADICA</name>
<dbReference type="Proteomes" id="UP000886520">
    <property type="component" value="Chromosome 15"/>
</dbReference>
<reference evidence="2" key="1">
    <citation type="submission" date="2021-01" db="EMBL/GenBank/DDBJ databases">
        <title>Adiantum capillus-veneris genome.</title>
        <authorList>
            <person name="Fang Y."/>
            <person name="Liao Q."/>
        </authorList>
    </citation>
    <scope>NUCLEOTIDE SEQUENCE</scope>
    <source>
        <strain evidence="2">H3</strain>
        <tissue evidence="2">Leaf</tissue>
    </source>
</reference>
<organism evidence="2 3">
    <name type="scientific">Adiantum capillus-veneris</name>
    <name type="common">Maidenhair fern</name>
    <dbReference type="NCBI Taxonomy" id="13818"/>
    <lineage>
        <taxon>Eukaryota</taxon>
        <taxon>Viridiplantae</taxon>
        <taxon>Streptophyta</taxon>
        <taxon>Embryophyta</taxon>
        <taxon>Tracheophyta</taxon>
        <taxon>Polypodiopsida</taxon>
        <taxon>Polypodiidae</taxon>
        <taxon>Polypodiales</taxon>
        <taxon>Pteridineae</taxon>
        <taxon>Pteridaceae</taxon>
        <taxon>Vittarioideae</taxon>
        <taxon>Adiantum</taxon>
    </lineage>
</organism>
<protein>
    <recommendedName>
        <fullName evidence="1">NERD domain-containing protein</fullName>
    </recommendedName>
</protein>
<keyword evidence="3" id="KW-1185">Reference proteome</keyword>
<dbReference type="PROSITE" id="PS50965">
    <property type="entry name" value="NERD"/>
    <property type="match status" value="1"/>
</dbReference>
<evidence type="ECO:0000259" key="1">
    <source>
        <dbReference type="PROSITE" id="PS50965"/>
    </source>
</evidence>
<sequence>MRPVGGGSCELVHPKLEYKAATESYLLYRFPTSCILCSEETEDLVHADYAAKVRMIVELQESPAVKFVGALRIPDTGDENNKNVDLVIRIKRKLYLVEVKYWSGKIKLEANGCWCQKHEDGSVVRLGNVVEEVKKRAALLELYLLRRGLELSSNFVQSIVVLAHPDCRVDGSILGIQQVFTSEEWKAFLRRKAQKIPFDWIVPSKHPLLTNSFFQRLAGVLDTTPTWDRITFEGGDIALGNFLGFNGCSDDMEVLKSVKRSRVSDVSIKSQPEHMTVLGFPLTTTVSAQASCTLRNYRAIVSKRGGKKNAEEPKQLAKVRGNTDVLFQTVGSNTPQLFTLSSVVLIQLSA</sequence>
<dbReference type="PANTHER" id="PTHR35287">
    <property type="entry name" value="SI:ZFOS-911D5.4"/>
    <property type="match status" value="1"/>
</dbReference>
<dbReference type="AlphaFoldDB" id="A0A9D4UKC2"/>
<accession>A0A9D4UKC2</accession>
<gene>
    <name evidence="2" type="ORF">GOP47_0015772</name>
</gene>
<dbReference type="OrthoDB" id="1874403at2759"/>
<dbReference type="PANTHER" id="PTHR35287:SF1">
    <property type="entry name" value="SI:ZFOS-911D5.4"/>
    <property type="match status" value="1"/>
</dbReference>
<comment type="caution">
    <text evidence="2">The sequence shown here is derived from an EMBL/GenBank/DDBJ whole genome shotgun (WGS) entry which is preliminary data.</text>
</comment>
<evidence type="ECO:0000313" key="3">
    <source>
        <dbReference type="Proteomes" id="UP000886520"/>
    </source>
</evidence>
<evidence type="ECO:0000313" key="2">
    <source>
        <dbReference type="EMBL" id="KAI5069471.1"/>
    </source>
</evidence>
<dbReference type="Pfam" id="PF08378">
    <property type="entry name" value="NERD"/>
    <property type="match status" value="1"/>
</dbReference>
<dbReference type="EMBL" id="JABFUD020000015">
    <property type="protein sequence ID" value="KAI5069471.1"/>
    <property type="molecule type" value="Genomic_DNA"/>
</dbReference>